<dbReference type="STRING" id="695850.A0A067CSF5"/>
<feature type="compositionally biased region" description="Low complexity" evidence="5">
    <location>
        <begin position="1"/>
        <end position="22"/>
    </location>
</feature>
<keyword evidence="3" id="KW-0862">Zinc</keyword>
<dbReference type="InterPro" id="IPR052727">
    <property type="entry name" value="Rab4/Rab5_effector"/>
</dbReference>
<dbReference type="Gene3D" id="3.30.40.10">
    <property type="entry name" value="Zinc/RING finger domain, C3HC4 (zinc finger)"/>
    <property type="match status" value="1"/>
</dbReference>
<proteinExistence type="predicted"/>
<dbReference type="InterPro" id="IPR011011">
    <property type="entry name" value="Znf_FYVE_PHD"/>
</dbReference>
<dbReference type="PANTHER" id="PTHR13510:SF44">
    <property type="entry name" value="RABENOSYN-5"/>
    <property type="match status" value="1"/>
</dbReference>
<evidence type="ECO:0000259" key="6">
    <source>
        <dbReference type="PROSITE" id="PS50178"/>
    </source>
</evidence>
<gene>
    <name evidence="7" type="ORF">SPRG_05648</name>
</gene>
<evidence type="ECO:0000256" key="3">
    <source>
        <dbReference type="ARBA" id="ARBA00022833"/>
    </source>
</evidence>
<accession>A0A067CSF5</accession>
<dbReference type="GO" id="GO:0008270">
    <property type="term" value="F:zinc ion binding"/>
    <property type="evidence" value="ECO:0007669"/>
    <property type="project" value="UniProtKB-KW"/>
</dbReference>
<evidence type="ECO:0000256" key="4">
    <source>
        <dbReference type="PROSITE-ProRule" id="PRU00091"/>
    </source>
</evidence>
<dbReference type="KEGG" id="spar:SPRG_05648"/>
<evidence type="ECO:0000256" key="1">
    <source>
        <dbReference type="ARBA" id="ARBA00022723"/>
    </source>
</evidence>
<evidence type="ECO:0000313" key="8">
    <source>
        <dbReference type="Proteomes" id="UP000030745"/>
    </source>
</evidence>
<dbReference type="OrthoDB" id="69115at2759"/>
<dbReference type="AlphaFoldDB" id="A0A067CSF5"/>
<dbReference type="PANTHER" id="PTHR13510">
    <property type="entry name" value="FYVE-FINGER-CONTAINING RAB5 EFFECTOR PROTEIN RABENOSYN-5-RELATED"/>
    <property type="match status" value="1"/>
</dbReference>
<dbReference type="InterPro" id="IPR000306">
    <property type="entry name" value="Znf_FYVE"/>
</dbReference>
<dbReference type="SMART" id="SM00064">
    <property type="entry name" value="FYVE"/>
    <property type="match status" value="1"/>
</dbReference>
<dbReference type="VEuPathDB" id="FungiDB:SPRG_05648"/>
<reference evidence="7 8" key="1">
    <citation type="journal article" date="2013" name="PLoS Genet.">
        <title>Distinctive expansion of potential virulence genes in the genome of the oomycete fish pathogen Saprolegnia parasitica.</title>
        <authorList>
            <person name="Jiang R.H."/>
            <person name="de Bruijn I."/>
            <person name="Haas B.J."/>
            <person name="Belmonte R."/>
            <person name="Lobach L."/>
            <person name="Christie J."/>
            <person name="van den Ackerveken G."/>
            <person name="Bottin A."/>
            <person name="Bulone V."/>
            <person name="Diaz-Moreno S.M."/>
            <person name="Dumas B."/>
            <person name="Fan L."/>
            <person name="Gaulin E."/>
            <person name="Govers F."/>
            <person name="Grenville-Briggs L.J."/>
            <person name="Horner N.R."/>
            <person name="Levin J.Z."/>
            <person name="Mammella M."/>
            <person name="Meijer H.J."/>
            <person name="Morris P."/>
            <person name="Nusbaum C."/>
            <person name="Oome S."/>
            <person name="Phillips A.J."/>
            <person name="van Rooyen D."/>
            <person name="Rzeszutek E."/>
            <person name="Saraiva M."/>
            <person name="Secombes C.J."/>
            <person name="Seidl M.F."/>
            <person name="Snel B."/>
            <person name="Stassen J.H."/>
            <person name="Sykes S."/>
            <person name="Tripathy S."/>
            <person name="van den Berg H."/>
            <person name="Vega-Arreguin J.C."/>
            <person name="Wawra S."/>
            <person name="Young S.K."/>
            <person name="Zeng Q."/>
            <person name="Dieguez-Uribeondo J."/>
            <person name="Russ C."/>
            <person name="Tyler B.M."/>
            <person name="van West P."/>
        </authorList>
    </citation>
    <scope>NUCLEOTIDE SEQUENCE [LARGE SCALE GENOMIC DNA]</scope>
    <source>
        <strain evidence="7 8">CBS 223.65</strain>
    </source>
</reference>
<dbReference type="Proteomes" id="UP000030745">
    <property type="component" value="Unassembled WGS sequence"/>
</dbReference>
<keyword evidence="1" id="KW-0479">Metal-binding</keyword>
<dbReference type="InterPro" id="IPR013083">
    <property type="entry name" value="Znf_RING/FYVE/PHD"/>
</dbReference>
<dbReference type="GeneID" id="24128037"/>
<name>A0A067CSF5_SAPPC</name>
<keyword evidence="8" id="KW-1185">Reference proteome</keyword>
<dbReference type="PROSITE" id="PS50178">
    <property type="entry name" value="ZF_FYVE"/>
    <property type="match status" value="1"/>
</dbReference>
<keyword evidence="2 4" id="KW-0863">Zinc-finger</keyword>
<dbReference type="InterPro" id="IPR017455">
    <property type="entry name" value="Znf_FYVE-rel"/>
</dbReference>
<dbReference type="EMBL" id="KK583205">
    <property type="protein sequence ID" value="KDO29697.1"/>
    <property type="molecule type" value="Genomic_DNA"/>
</dbReference>
<organism evidence="7 8">
    <name type="scientific">Saprolegnia parasitica (strain CBS 223.65)</name>
    <dbReference type="NCBI Taxonomy" id="695850"/>
    <lineage>
        <taxon>Eukaryota</taxon>
        <taxon>Sar</taxon>
        <taxon>Stramenopiles</taxon>
        <taxon>Oomycota</taxon>
        <taxon>Saprolegniomycetes</taxon>
        <taxon>Saprolegniales</taxon>
        <taxon>Saprolegniaceae</taxon>
        <taxon>Saprolegnia</taxon>
    </lineage>
</organism>
<feature type="domain" description="FYVE-type" evidence="6">
    <location>
        <begin position="298"/>
        <end position="358"/>
    </location>
</feature>
<evidence type="ECO:0000256" key="2">
    <source>
        <dbReference type="ARBA" id="ARBA00022771"/>
    </source>
</evidence>
<sequence>MPSSNTSSAGSASTTSKTSSHTQWGKPPLPPAMRQPRLSLSPDESYDYIEKAKRTCHKTIMNALAMDNLPVDRVISSAKTLRCAKIRKNQDLFEPHFDATCGYTQIQITLAEVAHFFALTSPEKLAAYAGVYEQAALCRETIATLVPRTPEHPLHYIGIEWMLVDRGTDVHSMCLLECHDEFEYLNEHDGSMRKGWVCSLHSVDPRGLVDPRGSNAPQLPRDLIFRSGHVFIETENVGTMDYYCLAISQIANVSKSKNQKLMQHYVSRVLSLEEYFFPMRLEQYLLDGGTVHAELEPKRNVTFCSICDTKFSLFVQKKHCRLCGKVVCHDCSVKWMTAPILEKLEKIRVCVCCLNGLGYTPLAHTPVVAARSQSNKVTLQRLHSETPLLETRKEGSFVFPNARDSVLEWSSTACRSSLMHDVDTTISLSFLTDSLSRPPAESRLEAFVSLDPSPEYDTMCSTLAITTQCAVATIRVLDAGVLRRIGASGLSTHHAIDDGLSSAALDSAQLYICPDLLPTASPPYRFYAAMRLQLSAGKVVGLVELYDRSARHGNVSGLVEQLQAVTKVLLKRLEAPKLLRPETPKSPAHKPPRRLSTSEVDAAAVFECKSPPNSRAQATRKTDEPLLLPDLLSKLEELEVTARQQRALSTAMDTHHQQISSLIGKIQKMEEHLTAKEP</sequence>
<evidence type="ECO:0000313" key="7">
    <source>
        <dbReference type="EMBL" id="KDO29697.1"/>
    </source>
</evidence>
<dbReference type="OMA" id="CHDEFEY"/>
<dbReference type="Pfam" id="PF01363">
    <property type="entry name" value="FYVE"/>
    <property type="match status" value="1"/>
</dbReference>
<dbReference type="SUPFAM" id="SSF57903">
    <property type="entry name" value="FYVE/PHD zinc finger"/>
    <property type="match status" value="1"/>
</dbReference>
<feature type="region of interest" description="Disordered" evidence="5">
    <location>
        <begin position="1"/>
        <end position="40"/>
    </location>
</feature>
<dbReference type="RefSeq" id="XP_012199754.1">
    <property type="nucleotide sequence ID" value="XM_012344364.1"/>
</dbReference>
<evidence type="ECO:0000256" key="5">
    <source>
        <dbReference type="SAM" id="MobiDB-lite"/>
    </source>
</evidence>
<protein>
    <recommendedName>
        <fullName evidence="6">FYVE-type domain-containing protein</fullName>
    </recommendedName>
</protein>
<dbReference type="CDD" id="cd00065">
    <property type="entry name" value="FYVE_like_SF"/>
    <property type="match status" value="1"/>
</dbReference>